<dbReference type="EC" id="3.1.-.-" evidence="9"/>
<reference evidence="10 11" key="1">
    <citation type="submission" date="2013-07" db="EMBL/GenBank/DDBJ databases">
        <title>Genome of Archaeoglobus fulgidus.</title>
        <authorList>
            <person name="Fiebig A."/>
            <person name="Birkeland N.-K."/>
        </authorList>
    </citation>
    <scope>NUCLEOTIDE SEQUENCE [LARGE SCALE GENOMIC DNA]</scope>
    <source>
        <strain evidence="10 11">DSM 8774</strain>
    </source>
</reference>
<evidence type="ECO:0000313" key="10">
    <source>
        <dbReference type="EMBL" id="AIG97425.1"/>
    </source>
</evidence>
<dbReference type="AlphaFoldDB" id="A0A075WAK7"/>
<evidence type="ECO:0000256" key="8">
    <source>
        <dbReference type="ARBA" id="ARBA00023211"/>
    </source>
</evidence>
<feature type="binding site" evidence="9">
    <location>
        <position position="219"/>
    </location>
    <ligand>
        <name>Mn(2+)</name>
        <dbReference type="ChEBI" id="CHEBI:29035"/>
    </ligand>
</feature>
<dbReference type="GO" id="GO:0016787">
    <property type="term" value="F:hydrolase activity"/>
    <property type="evidence" value="ECO:0007669"/>
    <property type="project" value="UniProtKB-KW"/>
</dbReference>
<dbReference type="HOGENOM" id="CLU_052779_0_0_2"/>
<evidence type="ECO:0000313" key="11">
    <source>
        <dbReference type="Proteomes" id="UP000028501"/>
    </source>
</evidence>
<evidence type="ECO:0000256" key="2">
    <source>
        <dbReference type="ARBA" id="ARBA00022723"/>
    </source>
</evidence>
<dbReference type="EMBL" id="CP006577">
    <property type="protein sequence ID" value="AIG97425.1"/>
    <property type="molecule type" value="Genomic_DNA"/>
</dbReference>
<dbReference type="GO" id="GO:0003677">
    <property type="term" value="F:DNA binding"/>
    <property type="evidence" value="ECO:0007669"/>
    <property type="project" value="UniProtKB-KW"/>
</dbReference>
<evidence type="ECO:0000256" key="5">
    <source>
        <dbReference type="ARBA" id="ARBA00022842"/>
    </source>
</evidence>
<dbReference type="GO" id="GO:0046872">
    <property type="term" value="F:metal ion binding"/>
    <property type="evidence" value="ECO:0007669"/>
    <property type="project" value="UniProtKB-UniRule"/>
</dbReference>
<dbReference type="InterPro" id="IPR050646">
    <property type="entry name" value="Cas1"/>
</dbReference>
<evidence type="ECO:0000256" key="3">
    <source>
        <dbReference type="ARBA" id="ARBA00022759"/>
    </source>
</evidence>
<keyword evidence="2 9" id="KW-0479">Metal-binding</keyword>
<name>A0A075WAK7_ARCFL</name>
<accession>A0A075WAK7</accession>
<dbReference type="InterPro" id="IPR002729">
    <property type="entry name" value="CRISPR-assoc_Cas1"/>
</dbReference>
<evidence type="ECO:0000256" key="7">
    <source>
        <dbReference type="ARBA" id="ARBA00023125"/>
    </source>
</evidence>
<protein>
    <recommendedName>
        <fullName evidence="9">CRISPR-associated endonuclease Cas1</fullName>
        <ecNumber evidence="9">3.1.-.-</ecNumber>
    </recommendedName>
</protein>
<dbReference type="GO" id="GO:0004519">
    <property type="term" value="F:endonuclease activity"/>
    <property type="evidence" value="ECO:0007669"/>
    <property type="project" value="UniProtKB-UniRule"/>
</dbReference>
<dbReference type="RefSeq" id="WP_052358681.1">
    <property type="nucleotide sequence ID" value="NZ_CP006577.1"/>
</dbReference>
<proteinExistence type="inferred from homology"/>
<dbReference type="HAMAP" id="MF_01470">
    <property type="entry name" value="Cas1"/>
    <property type="match status" value="1"/>
</dbReference>
<keyword evidence="6 9" id="KW-0051">Antiviral defense</keyword>
<dbReference type="PANTHER" id="PTHR34353:SF2">
    <property type="entry name" value="CRISPR-ASSOCIATED ENDONUCLEASE CAS1 1"/>
    <property type="match status" value="1"/>
</dbReference>
<keyword evidence="3 9" id="KW-0255">Endonuclease</keyword>
<dbReference type="Gene3D" id="3.100.10.20">
    <property type="entry name" value="CRISPR-associated endonuclease Cas1, N-terminal domain"/>
    <property type="match status" value="1"/>
</dbReference>
<comment type="cofactor">
    <cofactor evidence="9">
        <name>Mg(2+)</name>
        <dbReference type="ChEBI" id="CHEBI:18420"/>
    </cofactor>
    <cofactor evidence="9">
        <name>Mn(2+)</name>
        <dbReference type="ChEBI" id="CHEBI:29035"/>
    </cofactor>
</comment>
<evidence type="ECO:0000256" key="6">
    <source>
        <dbReference type="ARBA" id="ARBA00023118"/>
    </source>
</evidence>
<keyword evidence="4 9" id="KW-0378">Hydrolase</keyword>
<keyword evidence="1 9" id="KW-0540">Nuclease</keyword>
<dbReference type="GeneID" id="25399225"/>
<dbReference type="Pfam" id="PF01867">
    <property type="entry name" value="Cas_Cas1"/>
    <property type="match status" value="1"/>
</dbReference>
<dbReference type="InterPro" id="IPR042211">
    <property type="entry name" value="CRISPR-assoc_Cas1_N"/>
</dbReference>
<dbReference type="PANTHER" id="PTHR34353">
    <property type="entry name" value="CRISPR-ASSOCIATED ENDONUCLEASE CAS1 1"/>
    <property type="match status" value="1"/>
</dbReference>
<evidence type="ECO:0000256" key="1">
    <source>
        <dbReference type="ARBA" id="ARBA00022722"/>
    </source>
</evidence>
<keyword evidence="8 9" id="KW-0464">Manganese</keyword>
<comment type="subunit">
    <text evidence="9">Homodimer, forms a heterotetramer with a Cas2 homodimer.</text>
</comment>
<comment type="function">
    <text evidence="9">CRISPR (clustered regularly interspaced short palindromic repeat), is an adaptive immune system that provides protection against mobile genetic elements (viruses, transposable elements and conjugative plasmids). CRISPR clusters contain spacers, sequences complementary to antecedent mobile elements, and target invading nucleic acids. CRISPR clusters are transcribed and processed into CRISPR RNA (crRNA). Acts as a dsDNA endonuclease. Involved in the integration of spacer DNA into the CRISPR cassette.</text>
</comment>
<dbReference type="Gene3D" id="1.20.120.920">
    <property type="entry name" value="CRISPR-associated endonuclease Cas1, C-terminal domain"/>
    <property type="match status" value="1"/>
</dbReference>
<dbReference type="KEGG" id="afg:AFULGI_00006240"/>
<feature type="binding site" evidence="9">
    <location>
        <position position="234"/>
    </location>
    <ligand>
        <name>Mn(2+)</name>
        <dbReference type="ChEBI" id="CHEBI:29035"/>
    </ligand>
</feature>
<comment type="similarity">
    <text evidence="9">Belongs to the CRISPR-associated endonuclease Cas1 family.</text>
</comment>
<dbReference type="GO" id="GO:0043571">
    <property type="term" value="P:maintenance of CRISPR repeat elements"/>
    <property type="evidence" value="ECO:0007669"/>
    <property type="project" value="UniProtKB-UniRule"/>
</dbReference>
<gene>
    <name evidence="9" type="primary">cas1</name>
    <name evidence="10" type="ORF">AFULGI_00006240</name>
</gene>
<keyword evidence="5 9" id="KW-0460">Magnesium</keyword>
<dbReference type="GO" id="GO:0051607">
    <property type="term" value="P:defense response to virus"/>
    <property type="evidence" value="ECO:0007669"/>
    <property type="project" value="UniProtKB-UniRule"/>
</dbReference>
<feature type="binding site" evidence="9">
    <location>
        <position position="157"/>
    </location>
    <ligand>
        <name>Mn(2+)</name>
        <dbReference type="ChEBI" id="CHEBI:29035"/>
    </ligand>
</feature>
<sequence length="313" mass="36054">MKVVVNGYGVYVGTKNRMISIRKECEERLISAGNVRQVVVASSGVSLSSSFLRLASENNIDVVILNSSGSIAGRFYPAIKKANVVVRKEQYRAQADDRGLFLARCFVRGKIMNQYYLLKSIVKNRKRRDLIRFCYEIKERAGKLEKCSSQQELIQEEAKAAETYWNVVSEFYKMDGRKKRYDNPDPFNMALNYGYSVLMSYVMLAVDVTNLDPFAGFLHTENPRRPALVVDLMEEFRQPVVDRAVFKVSPVEKDGLLTRETRGEILAEISKRLETKVTFNGRKLPIEYHIYLQARRLERFLLGKEAYSPFILR</sequence>
<keyword evidence="7 9" id="KW-0238">DNA-binding</keyword>
<evidence type="ECO:0000256" key="9">
    <source>
        <dbReference type="HAMAP-Rule" id="MF_01470"/>
    </source>
</evidence>
<dbReference type="CDD" id="cd09634">
    <property type="entry name" value="Cas1_I-II-III"/>
    <property type="match status" value="1"/>
</dbReference>
<evidence type="ECO:0000256" key="4">
    <source>
        <dbReference type="ARBA" id="ARBA00022801"/>
    </source>
</evidence>
<dbReference type="Proteomes" id="UP000028501">
    <property type="component" value="Chromosome"/>
</dbReference>
<dbReference type="NCBIfam" id="TIGR00287">
    <property type="entry name" value="cas1"/>
    <property type="match status" value="1"/>
</dbReference>
<dbReference type="InterPro" id="IPR042206">
    <property type="entry name" value="CRISPR-assoc_Cas1_C"/>
</dbReference>
<organism evidence="10 11">
    <name type="scientific">Archaeoglobus fulgidus DSM 8774</name>
    <dbReference type="NCBI Taxonomy" id="1344584"/>
    <lineage>
        <taxon>Archaea</taxon>
        <taxon>Methanobacteriati</taxon>
        <taxon>Methanobacteriota</taxon>
        <taxon>Archaeoglobi</taxon>
        <taxon>Archaeoglobales</taxon>
        <taxon>Archaeoglobaceae</taxon>
        <taxon>Archaeoglobus</taxon>
    </lineage>
</organism>